<keyword evidence="2" id="KW-1133">Transmembrane helix</keyword>
<dbReference type="Pfam" id="PF06961">
    <property type="entry name" value="DUF1294"/>
    <property type="match status" value="1"/>
</dbReference>
<keyword evidence="2" id="KW-0812">Transmembrane</keyword>
<comment type="caution">
    <text evidence="3">The sequence shown here is derived from an EMBL/GenBank/DDBJ whole genome shotgun (WGS) entry which is preliminary data.</text>
</comment>
<feature type="region of interest" description="Disordered" evidence="1">
    <location>
        <begin position="1"/>
        <end position="32"/>
    </location>
</feature>
<sequence>MKPDSEQQSRRKPARASAQAAPGKTAKRASAQTPYQQRAAIARQDVLLVLQIGVFILPLVGMFSLVFGRGVLWPMAWYLLASVVTFFLYRHDKQRARDKGWRVPERVLHLGELLGGWPGALIAQQRFRHKTVKLSFRLVFFAIVALHQLLWLDVLCGGVLHRQLPLF</sequence>
<proteinExistence type="predicted"/>
<dbReference type="InterPro" id="IPR010718">
    <property type="entry name" value="DUF1294"/>
</dbReference>
<accession>A0AAJ2BQS6</accession>
<feature type="transmembrane region" description="Helical" evidence="2">
    <location>
        <begin position="71"/>
        <end position="89"/>
    </location>
</feature>
<evidence type="ECO:0000256" key="1">
    <source>
        <dbReference type="SAM" id="MobiDB-lite"/>
    </source>
</evidence>
<feature type="transmembrane region" description="Helical" evidence="2">
    <location>
        <begin position="46"/>
        <end position="65"/>
    </location>
</feature>
<dbReference type="AlphaFoldDB" id="A0AAJ2BQS6"/>
<evidence type="ECO:0000313" key="3">
    <source>
        <dbReference type="EMBL" id="MDR6236740.1"/>
    </source>
</evidence>
<protein>
    <submittedName>
        <fullName evidence="3">Uncharacterized membrane protein YsdA (DUF1294 family)</fullName>
    </submittedName>
</protein>
<gene>
    <name evidence="3" type="ORF">QE440_004481</name>
</gene>
<dbReference type="EMBL" id="JAVJAF010000001">
    <property type="protein sequence ID" value="MDR6236740.1"/>
    <property type="molecule type" value="Genomic_DNA"/>
</dbReference>
<feature type="transmembrane region" description="Helical" evidence="2">
    <location>
        <begin position="138"/>
        <end position="160"/>
    </location>
</feature>
<dbReference type="Proteomes" id="UP001268036">
    <property type="component" value="Unassembled WGS sequence"/>
</dbReference>
<dbReference type="RefSeq" id="WP_309761755.1">
    <property type="nucleotide sequence ID" value="NZ_JAVJAF010000001.1"/>
</dbReference>
<reference evidence="3" key="1">
    <citation type="submission" date="2023-08" db="EMBL/GenBank/DDBJ databases">
        <title>Functional and genomic diversity of the sorghum phyllosphere microbiome.</title>
        <authorList>
            <person name="Shade A."/>
        </authorList>
    </citation>
    <scope>NUCLEOTIDE SEQUENCE</scope>
    <source>
        <strain evidence="3">SORGH_AS_0201</strain>
    </source>
</reference>
<keyword evidence="2" id="KW-0472">Membrane</keyword>
<evidence type="ECO:0000256" key="2">
    <source>
        <dbReference type="SAM" id="Phobius"/>
    </source>
</evidence>
<organism evidence="3 4">
    <name type="scientific">Pseudomonas oryzihabitans</name>
    <dbReference type="NCBI Taxonomy" id="47885"/>
    <lineage>
        <taxon>Bacteria</taxon>
        <taxon>Pseudomonadati</taxon>
        <taxon>Pseudomonadota</taxon>
        <taxon>Gammaproteobacteria</taxon>
        <taxon>Pseudomonadales</taxon>
        <taxon>Pseudomonadaceae</taxon>
        <taxon>Pseudomonas</taxon>
    </lineage>
</organism>
<evidence type="ECO:0000313" key="4">
    <source>
        <dbReference type="Proteomes" id="UP001268036"/>
    </source>
</evidence>
<name>A0AAJ2BQS6_9PSED</name>